<evidence type="ECO:0000256" key="1">
    <source>
        <dbReference type="SAM" id="MobiDB-lite"/>
    </source>
</evidence>
<evidence type="ECO:0000313" key="3">
    <source>
        <dbReference type="Proteomes" id="UP000053630"/>
    </source>
</evidence>
<dbReference type="EMBL" id="JH717986">
    <property type="protein sequence ID" value="EJC97635.1"/>
    <property type="molecule type" value="Genomic_DNA"/>
</dbReference>
<name>R7SGU3_FOMME</name>
<proteinExistence type="predicted"/>
<dbReference type="GeneID" id="18675881"/>
<dbReference type="AlphaFoldDB" id="R7SGU3"/>
<feature type="compositionally biased region" description="Basic and acidic residues" evidence="1">
    <location>
        <begin position="114"/>
        <end position="123"/>
    </location>
</feature>
<evidence type="ECO:0000313" key="2">
    <source>
        <dbReference type="EMBL" id="EJC97635.1"/>
    </source>
</evidence>
<protein>
    <submittedName>
        <fullName evidence="2">Uncharacterized protein</fullName>
    </submittedName>
</protein>
<accession>R7SGU3</accession>
<keyword evidence="3" id="KW-1185">Reference proteome</keyword>
<organism evidence="2 3">
    <name type="scientific">Fomitiporia mediterranea (strain MF3/22)</name>
    <name type="common">Grapevine white-rot fungus</name>
    <dbReference type="NCBI Taxonomy" id="694068"/>
    <lineage>
        <taxon>Eukaryota</taxon>
        <taxon>Fungi</taxon>
        <taxon>Dikarya</taxon>
        <taxon>Basidiomycota</taxon>
        <taxon>Agaricomycotina</taxon>
        <taxon>Agaricomycetes</taxon>
        <taxon>Hymenochaetales</taxon>
        <taxon>Hymenochaetaceae</taxon>
        <taxon>Fomitiporia</taxon>
    </lineage>
</organism>
<gene>
    <name evidence="2" type="ORF">FOMMEDRAFT_162658</name>
</gene>
<reference evidence="3" key="1">
    <citation type="journal article" date="2012" name="Science">
        <title>The Paleozoic origin of enzymatic lignin decomposition reconstructed from 31 fungal genomes.</title>
        <authorList>
            <person name="Floudas D."/>
            <person name="Binder M."/>
            <person name="Riley R."/>
            <person name="Barry K."/>
            <person name="Blanchette R.A."/>
            <person name="Henrissat B."/>
            <person name="Martinez A.T."/>
            <person name="Otillar R."/>
            <person name="Spatafora J.W."/>
            <person name="Yadav J.S."/>
            <person name="Aerts A."/>
            <person name="Benoit I."/>
            <person name="Boyd A."/>
            <person name="Carlson A."/>
            <person name="Copeland A."/>
            <person name="Coutinho P.M."/>
            <person name="de Vries R.P."/>
            <person name="Ferreira P."/>
            <person name="Findley K."/>
            <person name="Foster B."/>
            <person name="Gaskell J."/>
            <person name="Glotzer D."/>
            <person name="Gorecki P."/>
            <person name="Heitman J."/>
            <person name="Hesse C."/>
            <person name="Hori C."/>
            <person name="Igarashi K."/>
            <person name="Jurgens J.A."/>
            <person name="Kallen N."/>
            <person name="Kersten P."/>
            <person name="Kohler A."/>
            <person name="Kuees U."/>
            <person name="Kumar T.K.A."/>
            <person name="Kuo A."/>
            <person name="LaButti K."/>
            <person name="Larrondo L.F."/>
            <person name="Lindquist E."/>
            <person name="Ling A."/>
            <person name="Lombard V."/>
            <person name="Lucas S."/>
            <person name="Lundell T."/>
            <person name="Martin R."/>
            <person name="McLaughlin D.J."/>
            <person name="Morgenstern I."/>
            <person name="Morin E."/>
            <person name="Murat C."/>
            <person name="Nagy L.G."/>
            <person name="Nolan M."/>
            <person name="Ohm R.A."/>
            <person name="Patyshakuliyeva A."/>
            <person name="Rokas A."/>
            <person name="Ruiz-Duenas F.J."/>
            <person name="Sabat G."/>
            <person name="Salamov A."/>
            <person name="Samejima M."/>
            <person name="Schmutz J."/>
            <person name="Slot J.C."/>
            <person name="St John F."/>
            <person name="Stenlid J."/>
            <person name="Sun H."/>
            <person name="Sun S."/>
            <person name="Syed K."/>
            <person name="Tsang A."/>
            <person name="Wiebenga A."/>
            <person name="Young D."/>
            <person name="Pisabarro A."/>
            <person name="Eastwood D.C."/>
            <person name="Martin F."/>
            <person name="Cullen D."/>
            <person name="Grigoriev I.V."/>
            <person name="Hibbett D.S."/>
        </authorList>
    </citation>
    <scope>NUCLEOTIDE SEQUENCE [LARGE SCALE GENOMIC DNA]</scope>
    <source>
        <strain evidence="3">MF3/22</strain>
    </source>
</reference>
<dbReference type="Proteomes" id="UP000053630">
    <property type="component" value="Unassembled WGS sequence"/>
</dbReference>
<feature type="region of interest" description="Disordered" evidence="1">
    <location>
        <begin position="91"/>
        <end position="123"/>
    </location>
</feature>
<dbReference type="KEGG" id="fme:FOMMEDRAFT_162658"/>
<dbReference type="RefSeq" id="XP_007272063.1">
    <property type="nucleotide sequence ID" value="XM_007272001.1"/>
</dbReference>
<sequence length="178" mass="19935">MDGTGECKGMQCESIEDVKHRMVGGEGEYARGRREDCALGVIRHGHCRERARMCSSIVACAAEQEEEREYMELLKNSFGIGQQCGSANANAKRKASIKQEGQRRRGNASGGARSGRDGRDERQKVGRRWMSNYCAGYCEVDWLLTLYVEGQCSQLSGIIARSEAQRGHRNSRLERQVQ</sequence>